<gene>
    <name evidence="7" type="ORF">HHK36_028111</name>
</gene>
<keyword evidence="2" id="KW-0396">Initiation factor</keyword>
<dbReference type="PANTHER" id="PTHR23253">
    <property type="entry name" value="EUKARYOTIC TRANSLATION INITIATION FACTOR 4 GAMMA"/>
    <property type="match status" value="1"/>
</dbReference>
<protein>
    <recommendedName>
        <fullName evidence="6">MIF4G domain-containing protein</fullName>
    </recommendedName>
</protein>
<keyword evidence="8" id="KW-1185">Reference proteome</keyword>
<feature type="region of interest" description="Disordered" evidence="5">
    <location>
        <begin position="832"/>
        <end position="873"/>
    </location>
</feature>
<feature type="region of interest" description="Disordered" evidence="5">
    <location>
        <begin position="1139"/>
        <end position="1186"/>
    </location>
</feature>
<evidence type="ECO:0000256" key="4">
    <source>
        <dbReference type="SAM" id="Coils"/>
    </source>
</evidence>
<feature type="compositionally biased region" description="Polar residues" evidence="5">
    <location>
        <begin position="117"/>
        <end position="131"/>
    </location>
</feature>
<feature type="compositionally biased region" description="Low complexity" evidence="5">
    <location>
        <begin position="64"/>
        <end position="81"/>
    </location>
</feature>
<feature type="domain" description="MIF4G" evidence="6">
    <location>
        <begin position="1288"/>
        <end position="1511"/>
    </location>
</feature>
<feature type="compositionally biased region" description="Basic and acidic residues" evidence="5">
    <location>
        <begin position="617"/>
        <end position="639"/>
    </location>
</feature>
<feature type="region of interest" description="Disordered" evidence="5">
    <location>
        <begin position="184"/>
        <end position="236"/>
    </location>
</feature>
<dbReference type="PANTHER" id="PTHR23253:SF9">
    <property type="entry name" value="EUKARYOTIC TRANSLATION INITIATION FACTOR 4 GAMMA 2"/>
    <property type="match status" value="1"/>
</dbReference>
<dbReference type="EMBL" id="JABCRI010000021">
    <property type="protein sequence ID" value="KAF8380622.1"/>
    <property type="molecule type" value="Genomic_DNA"/>
</dbReference>
<feature type="region of interest" description="Disordered" evidence="5">
    <location>
        <begin position="614"/>
        <end position="704"/>
    </location>
</feature>
<feature type="region of interest" description="Disordered" evidence="5">
    <location>
        <begin position="1511"/>
        <end position="1588"/>
    </location>
</feature>
<evidence type="ECO:0000256" key="1">
    <source>
        <dbReference type="ARBA" id="ARBA00005775"/>
    </source>
</evidence>
<dbReference type="Proteomes" id="UP000655225">
    <property type="component" value="Unassembled WGS sequence"/>
</dbReference>
<feature type="region of interest" description="Disordered" evidence="5">
    <location>
        <begin position="523"/>
        <end position="547"/>
    </location>
</feature>
<feature type="coiled-coil region" evidence="4">
    <location>
        <begin position="1370"/>
        <end position="1409"/>
    </location>
</feature>
<feature type="region of interest" description="Disordered" evidence="5">
    <location>
        <begin position="1039"/>
        <end position="1067"/>
    </location>
</feature>
<evidence type="ECO:0000256" key="3">
    <source>
        <dbReference type="ARBA" id="ARBA00022917"/>
    </source>
</evidence>
<dbReference type="SMART" id="SM00543">
    <property type="entry name" value="MIF4G"/>
    <property type="match status" value="1"/>
</dbReference>
<feature type="compositionally biased region" description="Basic and acidic residues" evidence="5">
    <location>
        <begin position="923"/>
        <end position="937"/>
    </location>
</feature>
<evidence type="ECO:0000313" key="7">
    <source>
        <dbReference type="EMBL" id="KAF8380622.1"/>
    </source>
</evidence>
<keyword evidence="3" id="KW-0648">Protein biosynthesis</keyword>
<dbReference type="OMA" id="ANFCFYL"/>
<evidence type="ECO:0000259" key="6">
    <source>
        <dbReference type="SMART" id="SM00543"/>
    </source>
</evidence>
<sequence length="1761" mass="191078">MSLNQSSGEKSEAQYRKLSRSSSGQHRNFSGGSGKGGGGTAPPLSNSSRSYKKVNGQGGQSRVSSASANSESNAAAAAAAARTVQNGASDAPPSGVSVKPTVSSTQRSIPAVPKVPSSHSSAGASDLTVPTTPAKGDVSRAFPFQFGTISPGFMNGMQIPARTNSAPPNLDEQKRNQARHDSFTAVPTLPIPSVSKQQQPRKDVGGLNQSNTKEPHLPSQARRDVHAQVPAAPTATLTQKSSVLPISGMSMPFQFGAPNQQIHSQGMAVTSLQMPVPLPVGNATQVQQQVFIQSVQTHPLQPQGIMHSGQGLSFAPQIGHQLPPQLSNLGIGVTPQFVQQQAGQFGGPRRAVKITHPETHEELKLDKRTDPYMDGGSLGPRSHPNVPPQSQSIPSYTHAHQINYYPPMQSNSYNPNSIFQTSTSLPLTSTQMTPGSSALRINYSVGQGPQNVSFMNPSTHNPLSVTRIGPPPHGIAERSEPSNMGPPHDVHTVVSTAPSTSVQVTVKPAAGFLGGKVENSSASSHVVNKGESAKLLRPPGEASSIHPQKDSVIHLESSVQQLKFVPDCSVSIPLSVTVKQPAAATAAVSVERPLPSTSCSALAVPLEEYASVLTNTDGRRRETSRRSDSLKDNQKKLSKDGLPNLQPQYQLDAYDSAGNSRSSSLKTSSEVSKYPENTQAPPIVVRPSTSISNWPSQGLEHNSTLKDGISITGKVKETPAPSETNKDIFESTGEQFHDIHADNPDASEVVTDSVQIGEDFTCEPSNTSGLGTAFDNLDAVHHAKQDDCTLQVVQLKEEIMGTVEQGKTELPEEPKQDTSTFEMSEGSIYPISSGVCKQTGQDSNLKETSVENELGPMETEQKESGKEAVGCSSEVERMTSNLVRSITTYSDSNDAETGPSSLVSPSVSHVDTTSLDATMSRSESMDSQKVDFTESDHVVSAVSAEPSSKPDGTVAENTTDGPVYVPVSSSRDKPTLELNRPKSSTGSAKKKRKEILQKADAAGTTSDLYMAYKGPEEKQEAAISSESVDSPSSIVVNHARADTTEKDVVASEEDGQNKAEPDDWEDAADISTSKLKTSDNGEQVHGCLMHHDDDGNDGVMGKKKYSRDFLLTLSKQCPVDLGITLDIAEALKVNISNHVDRDSYPTSGRSIDRPTGLSRPDRRGSVMVDDDRWSKSPGSFASGPRQEIGHGGIAVSFRPGQGGNHGVLRIPRGQTPGQYVGGILSGPVQSPVSQGGMQRNNLDADRWQRSTGIQKGLIPSPQTPSQMMHKAEKKYEVGKVSDKEQAKQRQLKAILNKLTPQNFDKLFEQVKEVNIDTAVTLTGVISQIFDKALMEPTFCEMYANFCHHLAGELPDFSEDDEKITFKRLLLNKCQEEFERGEREQAEANRIEEEGEIKRTEEERVEKKTQARRRMLGNIRLIGELYKKKMLTERIMHECIKKLLGQYQNPDEEDIEALCKLMSTIGEMIDHPKAKEHMDAYFIVMTKLSNNLKLSSRVRFMLKDSIDLRKNKWQQRRKVEGPKKIEEVHRDAAQERQAQTSRLARGSGNSSSSRRGQPIDFGPRGSTMLSSPNAQMGGFRGLPSQARGYGAQDVRLEERHPYESRTLSVPLPQRPIEDDSITLGPQGGLARGMSRGQPLMSSVPLADISPIPGDSRRTPAGHSSVSAWAPYNSKEELMPRYIPEGLMGLPAYDQPNSQEHNTYFGSRDLRNADRSFDRSMATSHSTRAQGSSVVTQTEERMRRMSISAIREFYRYLLSLCLF</sequence>
<evidence type="ECO:0000256" key="5">
    <source>
        <dbReference type="SAM" id="MobiDB-lite"/>
    </source>
</evidence>
<keyword evidence="4" id="KW-0175">Coiled coil</keyword>
<accession>A0A835D1U2</accession>
<evidence type="ECO:0000256" key="2">
    <source>
        <dbReference type="ARBA" id="ARBA00022540"/>
    </source>
</evidence>
<comment type="caution">
    <text evidence="7">The sequence shown here is derived from an EMBL/GenBank/DDBJ whole genome shotgun (WGS) entry which is preliminary data.</text>
</comment>
<feature type="compositionally biased region" description="Low complexity" evidence="5">
    <location>
        <begin position="660"/>
        <end position="672"/>
    </location>
</feature>
<feature type="region of interest" description="Disordered" evidence="5">
    <location>
        <begin position="1"/>
        <end position="137"/>
    </location>
</feature>
<feature type="compositionally biased region" description="Polar residues" evidence="5">
    <location>
        <begin position="909"/>
        <end position="922"/>
    </location>
</feature>
<name>A0A835D1U2_TETSI</name>
<proteinExistence type="inferred from homology"/>
<feature type="compositionally biased region" description="Polar residues" evidence="5">
    <location>
        <begin position="687"/>
        <end position="702"/>
    </location>
</feature>
<reference evidence="7 8" key="1">
    <citation type="submission" date="2020-04" db="EMBL/GenBank/DDBJ databases">
        <title>Plant Genome Project.</title>
        <authorList>
            <person name="Zhang R.-G."/>
        </authorList>
    </citation>
    <scope>NUCLEOTIDE SEQUENCE [LARGE SCALE GENOMIC DNA]</scope>
    <source>
        <strain evidence="7">YNK0</strain>
        <tissue evidence="7">Leaf</tissue>
    </source>
</reference>
<dbReference type="InterPro" id="IPR016024">
    <property type="entry name" value="ARM-type_fold"/>
</dbReference>
<feature type="compositionally biased region" description="Low complexity" evidence="5">
    <location>
        <begin position="899"/>
        <end position="908"/>
    </location>
</feature>
<dbReference type="GO" id="GO:0003743">
    <property type="term" value="F:translation initiation factor activity"/>
    <property type="evidence" value="ECO:0007669"/>
    <property type="project" value="UniProtKB-KW"/>
</dbReference>
<dbReference type="GO" id="GO:0016281">
    <property type="term" value="C:eukaryotic translation initiation factor 4F complex"/>
    <property type="evidence" value="ECO:0007669"/>
    <property type="project" value="TreeGrafter"/>
</dbReference>
<feature type="compositionally biased region" description="Basic and acidic residues" evidence="5">
    <location>
        <begin position="1159"/>
        <end position="1174"/>
    </location>
</feature>
<dbReference type="SUPFAM" id="SSF48371">
    <property type="entry name" value="ARM repeat"/>
    <property type="match status" value="1"/>
</dbReference>
<feature type="compositionally biased region" description="Low complexity" evidence="5">
    <location>
        <begin position="1540"/>
        <end position="1555"/>
    </location>
</feature>
<dbReference type="InterPro" id="IPR003890">
    <property type="entry name" value="MIF4G-like_typ-3"/>
</dbReference>
<feature type="compositionally biased region" description="Gly residues" evidence="5">
    <location>
        <begin position="31"/>
        <end position="40"/>
    </location>
</feature>
<feature type="compositionally biased region" description="Basic and acidic residues" evidence="5">
    <location>
        <begin position="1039"/>
        <end position="1061"/>
    </location>
</feature>
<feature type="compositionally biased region" description="Basic and acidic residues" evidence="5">
    <location>
        <begin position="1516"/>
        <end position="1533"/>
    </location>
</feature>
<evidence type="ECO:0000313" key="8">
    <source>
        <dbReference type="Proteomes" id="UP000655225"/>
    </source>
</evidence>
<organism evidence="7 8">
    <name type="scientific">Tetracentron sinense</name>
    <name type="common">Spur-leaf</name>
    <dbReference type="NCBI Taxonomy" id="13715"/>
    <lineage>
        <taxon>Eukaryota</taxon>
        <taxon>Viridiplantae</taxon>
        <taxon>Streptophyta</taxon>
        <taxon>Embryophyta</taxon>
        <taxon>Tracheophyta</taxon>
        <taxon>Spermatophyta</taxon>
        <taxon>Magnoliopsida</taxon>
        <taxon>Trochodendrales</taxon>
        <taxon>Trochodendraceae</taxon>
        <taxon>Tetracentron</taxon>
    </lineage>
</organism>
<feature type="region of interest" description="Disordered" evidence="5">
    <location>
        <begin position="889"/>
        <end position="996"/>
    </location>
</feature>
<dbReference type="Gene3D" id="1.25.40.180">
    <property type="match status" value="1"/>
</dbReference>
<feature type="compositionally biased region" description="Basic and acidic residues" evidence="5">
    <location>
        <begin position="213"/>
        <end position="226"/>
    </location>
</feature>
<dbReference type="Pfam" id="PF02854">
    <property type="entry name" value="MIF4G"/>
    <property type="match status" value="1"/>
</dbReference>
<comment type="similarity">
    <text evidence="1">Belongs to the eukaryotic initiation factor 4G family.</text>
</comment>
<dbReference type="GO" id="GO:0003729">
    <property type="term" value="F:mRNA binding"/>
    <property type="evidence" value="ECO:0007669"/>
    <property type="project" value="TreeGrafter"/>
</dbReference>
<dbReference type="FunFam" id="1.25.40.180:FF:000024">
    <property type="entry name" value="Eukaryotic translation initiation factor 4G"/>
    <property type="match status" value="1"/>
</dbReference>
<dbReference type="OrthoDB" id="514777at2759"/>
<feature type="region of interest" description="Disordered" evidence="5">
    <location>
        <begin position="368"/>
        <end position="394"/>
    </location>
</feature>